<dbReference type="Proteomes" id="UP000321234">
    <property type="component" value="Unassembled WGS sequence"/>
</dbReference>
<sequence length="321" mass="33753">MLAPEDLYEVVGEPTPLTSAAAGGEAARGPVLVHALTGFVDAGAASQLVATHLLGRLESRVLARFDVDLVHDYRGRRPPMTFSGDRFEDADLPELVLHEVLDEAGTPFLLLAGSEPDLHWQRFAAAVHQLAQRAQARLAVSLQGIPWAAPHTRPASLTAHASDRALIAGRPRWFDAVVVPGHAGAFVELSLARAGLPSMGFSVHVPHYLGSTTFPPSAVALLEALAQATGLELEAAITDLAATGVEVLAQVDEQVAASAETREAVAALEHQYDAVAAGRGLTGPSLVSPHLPEDEVADGDELAAQLEAFLRSQDDGNDPRS</sequence>
<evidence type="ECO:0000313" key="1">
    <source>
        <dbReference type="EMBL" id="TXR55041.1"/>
    </source>
</evidence>
<dbReference type="Pfam" id="PF09754">
    <property type="entry name" value="PAC2"/>
    <property type="match status" value="1"/>
</dbReference>
<name>A0A5C8ZD02_9ACTN</name>
<gene>
    <name evidence="1" type="ORF">FMM08_16190</name>
</gene>
<dbReference type="InterPro" id="IPR038389">
    <property type="entry name" value="PSMG2_sf"/>
</dbReference>
<dbReference type="OrthoDB" id="3733464at2"/>
<dbReference type="InterPro" id="IPR008492">
    <property type="entry name" value="Rv2714-like"/>
</dbReference>
<dbReference type="SUPFAM" id="SSF159659">
    <property type="entry name" value="Cgl1923-like"/>
    <property type="match status" value="1"/>
</dbReference>
<evidence type="ECO:0000313" key="2">
    <source>
        <dbReference type="Proteomes" id="UP000321234"/>
    </source>
</evidence>
<dbReference type="Gene3D" id="3.40.50.10900">
    <property type="entry name" value="PAC-like subunit"/>
    <property type="match status" value="1"/>
</dbReference>
<dbReference type="AlphaFoldDB" id="A0A5C8ZD02"/>
<dbReference type="RefSeq" id="WP_147927431.1">
    <property type="nucleotide sequence ID" value="NZ_VKAC01000010.1"/>
</dbReference>
<organism evidence="1 2">
    <name type="scientific">Quadrisphaera setariae</name>
    <dbReference type="NCBI Taxonomy" id="2593304"/>
    <lineage>
        <taxon>Bacteria</taxon>
        <taxon>Bacillati</taxon>
        <taxon>Actinomycetota</taxon>
        <taxon>Actinomycetes</taxon>
        <taxon>Kineosporiales</taxon>
        <taxon>Kineosporiaceae</taxon>
        <taxon>Quadrisphaera</taxon>
    </lineage>
</organism>
<dbReference type="Gene3D" id="1.10.287.100">
    <property type="match status" value="1"/>
</dbReference>
<proteinExistence type="predicted"/>
<reference evidence="1 2" key="1">
    <citation type="submission" date="2019-07" db="EMBL/GenBank/DDBJ databases">
        <title>Quadrisphaera sp. strain DD2A genome sequencing and assembly.</title>
        <authorList>
            <person name="Kim I."/>
        </authorList>
    </citation>
    <scope>NUCLEOTIDE SEQUENCE [LARGE SCALE GENOMIC DNA]</scope>
    <source>
        <strain evidence="1 2">DD2A</strain>
    </source>
</reference>
<keyword evidence="2" id="KW-1185">Reference proteome</keyword>
<comment type="caution">
    <text evidence="1">The sequence shown here is derived from an EMBL/GenBank/DDBJ whole genome shotgun (WGS) entry which is preliminary data.</text>
</comment>
<dbReference type="EMBL" id="VKAC01000010">
    <property type="protein sequence ID" value="TXR55041.1"/>
    <property type="molecule type" value="Genomic_DNA"/>
</dbReference>
<protein>
    <submittedName>
        <fullName evidence="1">PAC2 family protein</fullName>
    </submittedName>
</protein>
<dbReference type="InterPro" id="IPR019151">
    <property type="entry name" value="Proteasome_assmbl_chaperone_2"/>
</dbReference>
<accession>A0A5C8ZD02</accession>
<dbReference type="PIRSF" id="PIRSF028754">
    <property type="entry name" value="UCP028754"/>
    <property type="match status" value="1"/>
</dbReference>